<dbReference type="EMBL" id="LSRX01004322">
    <property type="protein sequence ID" value="OLP74057.1"/>
    <property type="molecule type" value="Genomic_DNA"/>
</dbReference>
<name>A0A1Q9BTQ0_SYMMI</name>
<dbReference type="OrthoDB" id="435035at2759"/>
<keyword evidence="2" id="KW-1185">Reference proteome</keyword>
<dbReference type="Proteomes" id="UP000186817">
    <property type="component" value="Unassembled WGS sequence"/>
</dbReference>
<dbReference type="InterPro" id="IPR036770">
    <property type="entry name" value="Ankyrin_rpt-contain_sf"/>
</dbReference>
<organism evidence="1 2">
    <name type="scientific">Symbiodinium microadriaticum</name>
    <name type="common">Dinoflagellate</name>
    <name type="synonym">Zooxanthella microadriatica</name>
    <dbReference type="NCBI Taxonomy" id="2951"/>
    <lineage>
        <taxon>Eukaryota</taxon>
        <taxon>Sar</taxon>
        <taxon>Alveolata</taxon>
        <taxon>Dinophyceae</taxon>
        <taxon>Suessiales</taxon>
        <taxon>Symbiodiniaceae</taxon>
        <taxon>Symbiodinium</taxon>
    </lineage>
</organism>
<protein>
    <submittedName>
        <fullName evidence="1">Uncharacterized protein</fullName>
    </submittedName>
</protein>
<gene>
    <name evidence="1" type="ORF">AK812_SmicGene46515</name>
</gene>
<reference evidence="1 2" key="1">
    <citation type="submission" date="2016-02" db="EMBL/GenBank/DDBJ databases">
        <title>Genome analysis of coral dinoflagellate symbionts highlights evolutionary adaptations to a symbiotic lifestyle.</title>
        <authorList>
            <person name="Aranda M."/>
            <person name="Li Y."/>
            <person name="Liew Y.J."/>
            <person name="Baumgarten S."/>
            <person name="Simakov O."/>
            <person name="Wilson M."/>
            <person name="Piel J."/>
            <person name="Ashoor H."/>
            <person name="Bougouffa S."/>
            <person name="Bajic V.B."/>
            <person name="Ryu T."/>
            <person name="Ravasi T."/>
            <person name="Bayer T."/>
            <person name="Micklem G."/>
            <person name="Kim H."/>
            <person name="Bhak J."/>
            <person name="Lajeunesse T.C."/>
            <person name="Voolstra C.R."/>
        </authorList>
    </citation>
    <scope>NUCLEOTIDE SEQUENCE [LARGE SCALE GENOMIC DNA]</scope>
    <source>
        <strain evidence="1 2">CCMP2467</strain>
    </source>
</reference>
<dbReference type="SUPFAM" id="SSF48403">
    <property type="entry name" value="Ankyrin repeat"/>
    <property type="match status" value="1"/>
</dbReference>
<feature type="non-terminal residue" evidence="1">
    <location>
        <position position="1"/>
    </location>
</feature>
<comment type="caution">
    <text evidence="1">The sequence shown here is derived from an EMBL/GenBank/DDBJ whole genome shotgun (WGS) entry which is preliminary data.</text>
</comment>
<proteinExistence type="predicted"/>
<dbReference type="Gene3D" id="1.25.40.20">
    <property type="entry name" value="Ankyrin repeat-containing domain"/>
    <property type="match status" value="1"/>
</dbReference>
<sequence length="81" mass="8827">AEFLALLSTVGTLLVAYFLLECFTRLRHRPVDIFIACRKGLIPELTALLDEGTDANRRLLDATRQTPLHIAAAAGSSECVS</sequence>
<evidence type="ECO:0000313" key="1">
    <source>
        <dbReference type="EMBL" id="OLP74057.1"/>
    </source>
</evidence>
<dbReference type="AlphaFoldDB" id="A0A1Q9BTQ0"/>
<dbReference type="Pfam" id="PF00023">
    <property type="entry name" value="Ank"/>
    <property type="match status" value="1"/>
</dbReference>
<evidence type="ECO:0000313" key="2">
    <source>
        <dbReference type="Proteomes" id="UP000186817"/>
    </source>
</evidence>
<dbReference type="InterPro" id="IPR002110">
    <property type="entry name" value="Ankyrin_rpt"/>
</dbReference>
<accession>A0A1Q9BTQ0</accession>